<evidence type="ECO:0000256" key="1">
    <source>
        <dbReference type="ARBA" id="ARBA00023122"/>
    </source>
</evidence>
<dbReference type="InterPro" id="IPR051257">
    <property type="entry name" value="Diverse_CBS-Domain"/>
</dbReference>
<gene>
    <name evidence="4" type="ordered locus">SpiGrapes_0783</name>
</gene>
<evidence type="ECO:0000313" key="4">
    <source>
        <dbReference type="EMBL" id="AEV28617.1"/>
    </source>
</evidence>
<dbReference type="EMBL" id="CP003155">
    <property type="protein sequence ID" value="AEV28617.1"/>
    <property type="molecule type" value="Genomic_DNA"/>
</dbReference>
<keyword evidence="1 2" id="KW-0129">CBS domain</keyword>
<dbReference type="InterPro" id="IPR046342">
    <property type="entry name" value="CBS_dom_sf"/>
</dbReference>
<dbReference type="HOGENOM" id="CLU_926298_0_0_12"/>
<dbReference type="eggNOG" id="COG2524">
    <property type="taxonomic scope" value="Bacteria"/>
</dbReference>
<dbReference type="SUPFAM" id="SSF54631">
    <property type="entry name" value="CBS-domain pair"/>
    <property type="match status" value="1"/>
</dbReference>
<dbReference type="InterPro" id="IPR000644">
    <property type="entry name" value="CBS_dom"/>
</dbReference>
<feature type="domain" description="CBS" evidence="3">
    <location>
        <begin position="90"/>
        <end position="150"/>
    </location>
</feature>
<dbReference type="OrthoDB" id="9797578at2"/>
<accession>G8QQ40</accession>
<keyword evidence="5" id="KW-1185">Reference proteome</keyword>
<name>G8QQ40_SPHPG</name>
<feature type="domain" description="CBS" evidence="3">
    <location>
        <begin position="28"/>
        <end position="84"/>
    </location>
</feature>
<dbReference type="STRING" id="158190.SpiGrapes_0783"/>
<dbReference type="RefSeq" id="WP_014269466.1">
    <property type="nucleotide sequence ID" value="NC_016633.1"/>
</dbReference>
<dbReference type="SUPFAM" id="SSF55874">
    <property type="entry name" value="ATPase domain of HSP90 chaperone/DNA topoisomerase II/histidine kinase"/>
    <property type="match status" value="1"/>
</dbReference>
<dbReference type="AlphaFoldDB" id="G8QQ40"/>
<evidence type="ECO:0000313" key="5">
    <source>
        <dbReference type="Proteomes" id="UP000005632"/>
    </source>
</evidence>
<dbReference type="PANTHER" id="PTHR43080">
    <property type="entry name" value="CBS DOMAIN-CONTAINING PROTEIN CBSX3, MITOCHONDRIAL"/>
    <property type="match status" value="1"/>
</dbReference>
<evidence type="ECO:0000256" key="2">
    <source>
        <dbReference type="PROSITE-ProRule" id="PRU00703"/>
    </source>
</evidence>
<dbReference type="KEGG" id="sgp:SpiGrapes_0783"/>
<dbReference type="PROSITE" id="PS51371">
    <property type="entry name" value="CBS"/>
    <property type="match status" value="2"/>
</dbReference>
<dbReference type="Proteomes" id="UP000005632">
    <property type="component" value="Chromosome"/>
</dbReference>
<dbReference type="Pfam" id="PF00571">
    <property type="entry name" value="CBS"/>
    <property type="match status" value="2"/>
</dbReference>
<reference evidence="4 5" key="1">
    <citation type="submission" date="2011-11" db="EMBL/GenBank/DDBJ databases">
        <title>Complete sequence of Spirochaeta sp. grapes.</title>
        <authorList>
            <consortium name="US DOE Joint Genome Institute"/>
            <person name="Lucas S."/>
            <person name="Han J."/>
            <person name="Lapidus A."/>
            <person name="Cheng J.-F."/>
            <person name="Goodwin L."/>
            <person name="Pitluck S."/>
            <person name="Peters L."/>
            <person name="Ovchinnikova G."/>
            <person name="Munk A.C."/>
            <person name="Detter J.C."/>
            <person name="Han C."/>
            <person name="Tapia R."/>
            <person name="Land M."/>
            <person name="Hauser L."/>
            <person name="Kyrpides N."/>
            <person name="Ivanova N."/>
            <person name="Pagani I."/>
            <person name="Ritalahtilisa K."/>
            <person name="Loeffler F."/>
            <person name="Woyke T."/>
        </authorList>
    </citation>
    <scope>NUCLEOTIDE SEQUENCE [LARGE SCALE GENOMIC DNA]</scope>
    <source>
        <strain evidence="5">ATCC BAA-1885 / DSM 22778 / Grapes</strain>
    </source>
</reference>
<dbReference type="eggNOG" id="COG2172">
    <property type="taxonomic scope" value="Bacteria"/>
</dbReference>
<dbReference type="InterPro" id="IPR036890">
    <property type="entry name" value="HATPase_C_sf"/>
</dbReference>
<dbReference type="Gene3D" id="3.10.580.10">
    <property type="entry name" value="CBS-domain"/>
    <property type="match status" value="1"/>
</dbReference>
<proteinExistence type="predicted"/>
<dbReference type="Gene3D" id="3.30.565.10">
    <property type="entry name" value="Histidine kinase-like ATPase, C-terminal domain"/>
    <property type="match status" value="1"/>
</dbReference>
<organism evidence="4 5">
    <name type="scientific">Sphaerochaeta pleomorpha (strain ATCC BAA-1885 / DSM 22778 / Grapes)</name>
    <dbReference type="NCBI Taxonomy" id="158190"/>
    <lineage>
        <taxon>Bacteria</taxon>
        <taxon>Pseudomonadati</taxon>
        <taxon>Spirochaetota</taxon>
        <taxon>Spirochaetia</taxon>
        <taxon>Spirochaetales</taxon>
        <taxon>Sphaerochaetaceae</taxon>
        <taxon>Sphaerochaeta</taxon>
    </lineage>
</organism>
<dbReference type="PANTHER" id="PTHR43080:SF2">
    <property type="entry name" value="CBS DOMAIN-CONTAINING PROTEIN"/>
    <property type="match status" value="1"/>
</dbReference>
<sequence>MQEIPINTYTSPNVILELIYRLKVKDVMTKNLETATKETPLRKIQHIMREKQVTGLPIVQGKRLIGIVSMDDIIQALDKGYIEEKAQDHMTRNLIVLEDDMPISFAISYFDRFSYHRFPVLNKHKELVGMITSRDITSTLLVEINREIEELEKRTSTSSLSDEMNGEIHTYSILKNDFENAGYASTEIKKRLKKAGILPHIIRRAAIASYELEMNLVVHSDGGELIAEYTPQSVQITARDSGPGIPDLNNAMTPGWSTATEWIRSLGFGAGMGLPNVKSVSDAFSIESDMNGTTVISTIILHPKEEIENASK</sequence>
<protein>
    <submittedName>
        <fullName evidence="4">Putative transcriptional regulator, contains C-terminal CBS domains</fullName>
    </submittedName>
</protein>
<evidence type="ECO:0000259" key="3">
    <source>
        <dbReference type="PROSITE" id="PS51371"/>
    </source>
</evidence>
<dbReference type="SMART" id="SM00116">
    <property type="entry name" value="CBS"/>
    <property type="match status" value="2"/>
</dbReference>